<keyword evidence="2" id="KW-1185">Reference proteome</keyword>
<dbReference type="Proteomes" id="UP000007502">
    <property type="component" value="Segment"/>
</dbReference>
<proteinExistence type="predicted"/>
<reference evidence="1 2" key="1">
    <citation type="journal article" date="2011" name="MBio">
        <title>Evidence of a dominant lineage of Vibrio cholerae-specific lytic bacteriophages shed by cholera patients over a 10-year period in Dhaka, Bangladesh.</title>
        <authorList>
            <person name="Seed K.D."/>
            <person name="Bodi K.L."/>
            <person name="Kropinski A.M."/>
            <person name="Ackermann H.W."/>
            <person name="Calderwood S.B."/>
            <person name="Qadri F."/>
            <person name="Camilli A."/>
        </authorList>
    </citation>
    <scope>NUCLEOTIDE SEQUENCE [LARGE SCALE GENOMIC DNA]</scope>
</reference>
<dbReference type="KEGG" id="vg:10228598"/>
<sequence length="158" mass="17239">MGNTDGTDETLLSTNIKKILLGTLPLGFQANLHPDEEGTIIIGVPAVFEPKIVFSSTPTTQVRVSQSDPAEPDAFSDGGWSNSVHPASANSIPWFNSTLGRRFMTNLPVQFRVSDLSTFNPNTSVISVNYTMSGSMVLVNYPVVSAYEKEYCVLEWGY</sequence>
<evidence type="ECO:0000313" key="2">
    <source>
        <dbReference type="Proteomes" id="UP000007502"/>
    </source>
</evidence>
<gene>
    <name evidence="1" type="primary">ORF118</name>
</gene>
<evidence type="ECO:0000313" key="1">
    <source>
        <dbReference type="EMBL" id="ADX87935.1"/>
    </source>
</evidence>
<protein>
    <submittedName>
        <fullName evidence="1">Uncharacterized protein ORF118</fullName>
    </submittedName>
</protein>
<organism evidence="1 2">
    <name type="scientific">Vibrio phage ICP1</name>
    <dbReference type="NCBI Taxonomy" id="979525"/>
    <lineage>
        <taxon>Viruses</taxon>
        <taxon>Duplodnaviria</taxon>
        <taxon>Heunggongvirae</taxon>
        <taxon>Uroviricota</taxon>
        <taxon>Caudoviricetes</taxon>
        <taxon>Mohonavirus</taxon>
        <taxon>Mohonavirus ICP1</taxon>
    </lineage>
</organism>
<accession>F1D1E1</accession>
<name>F1D1E1_9CAUD</name>
<dbReference type="GeneID" id="10228598"/>
<dbReference type="RefSeq" id="YP_004251060.1">
    <property type="nucleotide sequence ID" value="NC_015157.1"/>
</dbReference>
<dbReference type="EMBL" id="HQ641347">
    <property type="protein sequence ID" value="ADX87935.1"/>
    <property type="molecule type" value="Genomic_DNA"/>
</dbReference>